<sequence length="279" mass="32179">MAKNKGLDEIKNQLDQGIQEVMTSEKFQEWLKFLTGFHTYSFHNTILIYMQSPKASFIKGFNEWKKDGRFVMKGEKAIKILAPLIRKQKEEENEGKKEQENAKKVLYGFRYVNVFDLSQTEGKEVPTPDVKMLEGGGEQEKSLLQEWIEKIEIPIIFKDTGEANGYYHLVENYIAIHEGRSTNQQLKTLIHEYSHYLLYAIGAKFEKEGSRIKEAQAEAVAYVVMNHFGCDTGTYSFGYIAGWSQDIDIMKQIGSDIVKCSHQVIEVLRRQPLKEMETA</sequence>
<comment type="caution">
    <text evidence="3">The sequence shown here is derived from an EMBL/GenBank/DDBJ whole genome shotgun (WGS) entry which is preliminary data.</text>
</comment>
<dbReference type="RefSeq" id="WP_224140889.1">
    <property type="nucleotide sequence ID" value="NZ_JAIQUM010000055.1"/>
</dbReference>
<evidence type="ECO:0000313" key="3">
    <source>
        <dbReference type="EMBL" id="MBZ5752435.1"/>
    </source>
</evidence>
<evidence type="ECO:0000313" key="4">
    <source>
        <dbReference type="Proteomes" id="UP001165287"/>
    </source>
</evidence>
<name>A0ABS7UVV9_9BACI</name>
<dbReference type="Proteomes" id="UP001165287">
    <property type="component" value="Unassembled WGS sequence"/>
</dbReference>
<dbReference type="EMBL" id="JAIQUM010000055">
    <property type="protein sequence ID" value="MBZ5752435.1"/>
    <property type="molecule type" value="Genomic_DNA"/>
</dbReference>
<dbReference type="InterPro" id="IPR013610">
    <property type="entry name" value="ArdC_N"/>
</dbReference>
<proteinExistence type="predicted"/>
<gene>
    <name evidence="3" type="ORF">K9V48_19805</name>
</gene>
<feature type="domain" description="IrrE N-terminal-like" evidence="1">
    <location>
        <begin position="149"/>
        <end position="224"/>
    </location>
</feature>
<dbReference type="InterPro" id="IPR010359">
    <property type="entry name" value="IrrE_HExxH"/>
</dbReference>
<keyword evidence="4" id="KW-1185">Reference proteome</keyword>
<dbReference type="Gene3D" id="1.10.10.2910">
    <property type="match status" value="1"/>
</dbReference>
<accession>A0ABS7UVV9</accession>
<reference evidence="3" key="1">
    <citation type="submission" date="2024-05" db="EMBL/GenBank/DDBJ databases">
        <title>Metabacillus sp. nov., isolated from the rhizosphere soil of tomato plants.</title>
        <authorList>
            <person name="Ma R."/>
        </authorList>
    </citation>
    <scope>NUCLEOTIDE SEQUENCE</scope>
    <source>
        <strain evidence="3">DBTR6</strain>
    </source>
</reference>
<evidence type="ECO:0000259" key="2">
    <source>
        <dbReference type="Pfam" id="PF08401"/>
    </source>
</evidence>
<evidence type="ECO:0000259" key="1">
    <source>
        <dbReference type="Pfam" id="PF06114"/>
    </source>
</evidence>
<feature type="domain" description="N-terminal" evidence="2">
    <location>
        <begin position="8"/>
        <end position="115"/>
    </location>
</feature>
<protein>
    <submittedName>
        <fullName evidence="3">ImmA/IrrE family metallo-endopeptidase</fullName>
    </submittedName>
</protein>
<dbReference type="Pfam" id="PF08401">
    <property type="entry name" value="ArdcN"/>
    <property type="match status" value="1"/>
</dbReference>
<dbReference type="Pfam" id="PF06114">
    <property type="entry name" value="Peptidase_M78"/>
    <property type="match status" value="1"/>
</dbReference>
<organism evidence="3 4">
    <name type="scientific">Metabacillus rhizolycopersici</name>
    <dbReference type="NCBI Taxonomy" id="2875709"/>
    <lineage>
        <taxon>Bacteria</taxon>
        <taxon>Bacillati</taxon>
        <taxon>Bacillota</taxon>
        <taxon>Bacilli</taxon>
        <taxon>Bacillales</taxon>
        <taxon>Bacillaceae</taxon>
        <taxon>Metabacillus</taxon>
    </lineage>
</organism>